<protein>
    <submittedName>
        <fullName evidence="1">Uncharacterized protein</fullName>
    </submittedName>
</protein>
<accession>A0A1B8AY76</accession>
<reference evidence="1 2" key="1">
    <citation type="submission" date="2016-06" db="EMBL/GenBank/DDBJ databases">
        <title>Living apart together: crosstalk between the core and supernumerary genomes in a fungal plant pathogen.</title>
        <authorList>
            <person name="Vanheule A."/>
            <person name="Audenaert K."/>
            <person name="Warris S."/>
            <person name="Van De Geest H."/>
            <person name="Schijlen E."/>
            <person name="Hofte M."/>
            <person name="De Saeger S."/>
            <person name="Haesaert G."/>
            <person name="Waalwijk C."/>
            <person name="Van Der Lee T."/>
        </authorList>
    </citation>
    <scope>NUCLEOTIDE SEQUENCE [LARGE SCALE GENOMIC DNA]</scope>
    <source>
        <strain evidence="1 2">2516</strain>
    </source>
</reference>
<gene>
    <name evidence="1" type="ORF">FPOA_05879</name>
</gene>
<evidence type="ECO:0000313" key="1">
    <source>
        <dbReference type="EMBL" id="OBS25346.1"/>
    </source>
</evidence>
<sequence length="675" mass="76028">MDIPSRPRQSGPGGYFVISSRVHGQSHLPNPVCVDTNRCRACLFPIEIRKESIVALTSDGNVSTAFLMHQEECFLPIYFDKSLNTAFRICSHPSCTHARGLAVTFHADCAHIATRFGNPLIRYCPFTEYSYQPSKQHQNGRRERIRILIENALHRTYGNLSPELWRIISDDDELIRLYTIAEIALNCRKSEWSIDLATTVWATYTTVDGIEYVNSLSESPTLRARLVWDSTTLSDVRHLYVSSDHLGIRQIASDTALTEVNVSAPVYWQTISIESRRIAFTGDGYKLREVSSSSLVQWPRPMSPSSLGSLAFYYAGWGEGEAIARMKTFTFNQKGTVGYSVCWSSNEMVSIHANQAAQEITKHGSRSDKHSEYSKHNNLKWTYHSIEEGEYIQQVWLRGTTKYDASSALPCWGEGGLGFHLSTSWGTQTYKRPSDIALALVTNKGRLIISGSYPGHDANNTPFSRYREWLMIAKTEPHEHIAMFFSPSNNGIPLFASLKLPEDSKNISLPKQTSLSPMPQFNHRRSLHYSSASLEDVISVTVCRGKSNNDTGIIRKFDLENSCFTETKYSKVAGLLFRYADGREASVGCFHFDSGEEPLRTSESRGLSVGTRPGTITQLPPHVSAVSVVRPEEEEEWTWMELPWSGTLEWWFDPDNLDTNINHVGRVDQLGTFDG</sequence>
<dbReference type="EMBL" id="LYXU01000002">
    <property type="protein sequence ID" value="OBS25346.1"/>
    <property type="molecule type" value="Genomic_DNA"/>
</dbReference>
<organism evidence="1 2">
    <name type="scientific">Fusarium poae</name>
    <dbReference type="NCBI Taxonomy" id="36050"/>
    <lineage>
        <taxon>Eukaryota</taxon>
        <taxon>Fungi</taxon>
        <taxon>Dikarya</taxon>
        <taxon>Ascomycota</taxon>
        <taxon>Pezizomycotina</taxon>
        <taxon>Sordariomycetes</taxon>
        <taxon>Hypocreomycetidae</taxon>
        <taxon>Hypocreales</taxon>
        <taxon>Nectriaceae</taxon>
        <taxon>Fusarium</taxon>
    </lineage>
</organism>
<keyword evidence="2" id="KW-1185">Reference proteome</keyword>
<proteinExistence type="predicted"/>
<dbReference type="OrthoDB" id="5153231at2759"/>
<dbReference type="Proteomes" id="UP000091967">
    <property type="component" value="Unassembled WGS sequence"/>
</dbReference>
<name>A0A1B8AY76_FUSPO</name>
<comment type="caution">
    <text evidence="1">The sequence shown here is derived from an EMBL/GenBank/DDBJ whole genome shotgun (WGS) entry which is preliminary data.</text>
</comment>
<dbReference type="STRING" id="36050.A0A1B8AY76"/>
<dbReference type="OMA" id="FNPLHTL"/>
<evidence type="ECO:0000313" key="2">
    <source>
        <dbReference type="Proteomes" id="UP000091967"/>
    </source>
</evidence>
<dbReference type="AlphaFoldDB" id="A0A1B8AY76"/>